<reference evidence="1" key="1">
    <citation type="submission" date="2022-02" db="EMBL/GenBank/DDBJ databases">
        <title>Plant Genome Project.</title>
        <authorList>
            <person name="Zhang R.-G."/>
        </authorList>
    </citation>
    <scope>NUCLEOTIDE SEQUENCE</scope>
    <source>
        <strain evidence="1">AT1</strain>
    </source>
</reference>
<evidence type="ECO:0000313" key="2">
    <source>
        <dbReference type="Proteomes" id="UP001062846"/>
    </source>
</evidence>
<sequence length="139" mass="16845">MIDEIHLALCPLCSLYLETHQHLFLHCQFSWSVWSIILDWWKIKWVCPVSVPSLARWWFANGLTRLEKHIWEACFYATLWFLWLVRNDYIFNNSTKQAWEVGEVVKTRVAMWMKAKFNSKVYTVEEFKVFLDGIRKLRL</sequence>
<proteinExistence type="predicted"/>
<gene>
    <name evidence="1" type="ORF">RHMOL_Rhmol09G0006200</name>
</gene>
<evidence type="ECO:0000313" key="1">
    <source>
        <dbReference type="EMBL" id="KAI8537194.1"/>
    </source>
</evidence>
<comment type="caution">
    <text evidence="1">The sequence shown here is derived from an EMBL/GenBank/DDBJ whole genome shotgun (WGS) entry which is preliminary data.</text>
</comment>
<keyword evidence="2" id="KW-1185">Reference proteome</keyword>
<accession>A0ACC0M8G5</accession>
<dbReference type="Proteomes" id="UP001062846">
    <property type="component" value="Chromosome 9"/>
</dbReference>
<name>A0ACC0M8G5_RHOML</name>
<dbReference type="EMBL" id="CM046396">
    <property type="protein sequence ID" value="KAI8537194.1"/>
    <property type="molecule type" value="Genomic_DNA"/>
</dbReference>
<organism evidence="1 2">
    <name type="scientific">Rhododendron molle</name>
    <name type="common">Chinese azalea</name>
    <name type="synonym">Azalea mollis</name>
    <dbReference type="NCBI Taxonomy" id="49168"/>
    <lineage>
        <taxon>Eukaryota</taxon>
        <taxon>Viridiplantae</taxon>
        <taxon>Streptophyta</taxon>
        <taxon>Embryophyta</taxon>
        <taxon>Tracheophyta</taxon>
        <taxon>Spermatophyta</taxon>
        <taxon>Magnoliopsida</taxon>
        <taxon>eudicotyledons</taxon>
        <taxon>Gunneridae</taxon>
        <taxon>Pentapetalae</taxon>
        <taxon>asterids</taxon>
        <taxon>Ericales</taxon>
        <taxon>Ericaceae</taxon>
        <taxon>Ericoideae</taxon>
        <taxon>Rhodoreae</taxon>
        <taxon>Rhododendron</taxon>
    </lineage>
</organism>
<protein>
    <submittedName>
        <fullName evidence="1">Uncharacterized protein</fullName>
    </submittedName>
</protein>